<dbReference type="SMART" id="SM00213">
    <property type="entry name" value="UBQ"/>
    <property type="match status" value="1"/>
</dbReference>
<proteinExistence type="inferred from homology"/>
<evidence type="ECO:0000259" key="5">
    <source>
        <dbReference type="PROSITE" id="PS50053"/>
    </source>
</evidence>
<dbReference type="GO" id="GO:0006508">
    <property type="term" value="P:proteolysis"/>
    <property type="evidence" value="ECO:0007669"/>
    <property type="project" value="UniProtKB-KW"/>
</dbReference>
<feature type="domain" description="Ubiquitin-like" evidence="5">
    <location>
        <begin position="112"/>
        <end position="181"/>
    </location>
</feature>
<dbReference type="GO" id="GO:0004190">
    <property type="term" value="F:aspartic-type endopeptidase activity"/>
    <property type="evidence" value="ECO:0007669"/>
    <property type="project" value="UniProtKB-KW"/>
</dbReference>
<name>A0A8K0P5H2_LADFU</name>
<dbReference type="InterPro" id="IPR019103">
    <property type="entry name" value="Peptidase_aspartic_DDI1-type"/>
</dbReference>
<dbReference type="SUPFAM" id="SSF54236">
    <property type="entry name" value="Ubiquitin-like"/>
    <property type="match status" value="1"/>
</dbReference>
<dbReference type="PROSITE" id="PS50053">
    <property type="entry name" value="UBIQUITIN_2"/>
    <property type="match status" value="1"/>
</dbReference>
<comment type="similarity">
    <text evidence="1">Belongs to the DDI1 family.</text>
</comment>
<organism evidence="6 7">
    <name type="scientific">Ladona fulva</name>
    <name type="common">Scarce chaser dragonfly</name>
    <name type="synonym">Libellula fulva</name>
    <dbReference type="NCBI Taxonomy" id="123851"/>
    <lineage>
        <taxon>Eukaryota</taxon>
        <taxon>Metazoa</taxon>
        <taxon>Ecdysozoa</taxon>
        <taxon>Arthropoda</taxon>
        <taxon>Hexapoda</taxon>
        <taxon>Insecta</taxon>
        <taxon>Pterygota</taxon>
        <taxon>Palaeoptera</taxon>
        <taxon>Odonata</taxon>
        <taxon>Epiprocta</taxon>
        <taxon>Anisoptera</taxon>
        <taxon>Libelluloidea</taxon>
        <taxon>Libellulidae</taxon>
        <taxon>Ladona</taxon>
    </lineage>
</organism>
<dbReference type="InterPro" id="IPR021109">
    <property type="entry name" value="Peptidase_aspartic_dom_sf"/>
</dbReference>
<feature type="non-terminal residue" evidence="6">
    <location>
        <position position="270"/>
    </location>
</feature>
<evidence type="ECO:0000313" key="7">
    <source>
        <dbReference type="Proteomes" id="UP000792457"/>
    </source>
</evidence>
<dbReference type="InterPro" id="IPR033882">
    <property type="entry name" value="DDI1_N"/>
</dbReference>
<dbReference type="Gene3D" id="3.10.20.90">
    <property type="entry name" value="Phosphatidylinositol 3-kinase Catalytic Subunit, Chain A, domain 1"/>
    <property type="match status" value="1"/>
</dbReference>
<accession>A0A8K0P5H2</accession>
<evidence type="ECO:0000256" key="1">
    <source>
        <dbReference type="ARBA" id="ARBA00009136"/>
    </source>
</evidence>
<dbReference type="Proteomes" id="UP000792457">
    <property type="component" value="Unassembled WGS sequence"/>
</dbReference>
<dbReference type="AlphaFoldDB" id="A0A8K0P5H2"/>
<evidence type="ECO:0000256" key="3">
    <source>
        <dbReference type="ARBA" id="ARBA00022750"/>
    </source>
</evidence>
<dbReference type="InterPro" id="IPR057273">
    <property type="entry name" value="Ddi1/2_HDD"/>
</dbReference>
<gene>
    <name evidence="6" type="ORF">J437_LFUL013682</name>
</gene>
<keyword evidence="2" id="KW-0645">Protease</keyword>
<comment type="caution">
    <text evidence="6">The sequence shown here is derived from an EMBL/GenBank/DDBJ whole genome shotgun (WGS) entry which is preliminary data.</text>
</comment>
<protein>
    <recommendedName>
        <fullName evidence="5">Ubiquitin-like domain-containing protein</fullName>
    </recommendedName>
</protein>
<evidence type="ECO:0000256" key="2">
    <source>
        <dbReference type="ARBA" id="ARBA00022670"/>
    </source>
</evidence>
<dbReference type="Gene3D" id="2.40.70.10">
    <property type="entry name" value="Acid Proteases"/>
    <property type="match status" value="1"/>
</dbReference>
<reference evidence="6" key="1">
    <citation type="submission" date="2013-04" db="EMBL/GenBank/DDBJ databases">
        <authorList>
            <person name="Qu J."/>
            <person name="Murali S.C."/>
            <person name="Bandaranaike D."/>
            <person name="Bellair M."/>
            <person name="Blankenburg K."/>
            <person name="Chao H."/>
            <person name="Dinh H."/>
            <person name="Doddapaneni H."/>
            <person name="Downs B."/>
            <person name="Dugan-Rocha S."/>
            <person name="Elkadiri S."/>
            <person name="Gnanaolivu R.D."/>
            <person name="Hernandez B."/>
            <person name="Javaid M."/>
            <person name="Jayaseelan J.C."/>
            <person name="Lee S."/>
            <person name="Li M."/>
            <person name="Ming W."/>
            <person name="Munidasa M."/>
            <person name="Muniz J."/>
            <person name="Nguyen L."/>
            <person name="Ongeri F."/>
            <person name="Osuji N."/>
            <person name="Pu L.-L."/>
            <person name="Puazo M."/>
            <person name="Qu C."/>
            <person name="Quiroz J."/>
            <person name="Raj R."/>
            <person name="Weissenberger G."/>
            <person name="Xin Y."/>
            <person name="Zou X."/>
            <person name="Han Y."/>
            <person name="Richards S."/>
            <person name="Worley K."/>
            <person name="Muzny D."/>
            <person name="Gibbs R."/>
        </authorList>
    </citation>
    <scope>NUCLEOTIDE SEQUENCE</scope>
    <source>
        <strain evidence="6">Sampled in the wild</strain>
    </source>
</reference>
<dbReference type="PANTHER" id="PTHR15397:SF3">
    <property type="entry name" value="DNA DAMAGE INDUCIBLE 1 HOMOLOG 2"/>
    <property type="match status" value="1"/>
</dbReference>
<keyword evidence="7" id="KW-1185">Reference proteome</keyword>
<evidence type="ECO:0000313" key="6">
    <source>
        <dbReference type="EMBL" id="KAG8233013.1"/>
    </source>
</evidence>
<evidence type="ECO:0000256" key="4">
    <source>
        <dbReference type="ARBA" id="ARBA00022801"/>
    </source>
</evidence>
<keyword evidence="4" id="KW-0378">Hydrolase</keyword>
<reference evidence="6" key="2">
    <citation type="submission" date="2017-10" db="EMBL/GenBank/DDBJ databases">
        <title>Ladona fulva Genome sequencing and assembly.</title>
        <authorList>
            <person name="Murali S."/>
            <person name="Richards S."/>
            <person name="Bandaranaike D."/>
            <person name="Bellair M."/>
            <person name="Blankenburg K."/>
            <person name="Chao H."/>
            <person name="Dinh H."/>
            <person name="Doddapaneni H."/>
            <person name="Dugan-Rocha S."/>
            <person name="Elkadiri S."/>
            <person name="Gnanaolivu R."/>
            <person name="Hernandez B."/>
            <person name="Skinner E."/>
            <person name="Javaid M."/>
            <person name="Lee S."/>
            <person name="Li M."/>
            <person name="Ming W."/>
            <person name="Munidasa M."/>
            <person name="Muniz J."/>
            <person name="Nguyen L."/>
            <person name="Hughes D."/>
            <person name="Osuji N."/>
            <person name="Pu L.-L."/>
            <person name="Puazo M."/>
            <person name="Qu C."/>
            <person name="Quiroz J."/>
            <person name="Raj R."/>
            <person name="Weissenberger G."/>
            <person name="Xin Y."/>
            <person name="Zou X."/>
            <person name="Han Y."/>
            <person name="Worley K."/>
            <person name="Muzny D."/>
            <person name="Gibbs R."/>
        </authorList>
    </citation>
    <scope>NUCLEOTIDE SEQUENCE</scope>
    <source>
        <strain evidence="6">Sampled in the wild</strain>
    </source>
</reference>
<dbReference type="EMBL" id="KZ308681">
    <property type="protein sequence ID" value="KAG8233013.1"/>
    <property type="molecule type" value="Genomic_DNA"/>
</dbReference>
<dbReference type="Pfam" id="PF00240">
    <property type="entry name" value="ubiquitin"/>
    <property type="match status" value="1"/>
</dbReference>
<sequence length="270" mass="29814">MLLTHLPVNSVVNGIDLSKFGSVLREQQETRAERQRQRIRMMNADPFDVEAQRLIADEIRQKNIEANMEAAMEYNPEIFGTVVMLYINCQVNGHPVKAFIDSASFSVIAIKMKITVTTLSDEIFTLDVSEDLELENFKAFCEVESGFPAPEIVIVFNGRPLMDDKKSLKELGIKDGDVVTMQHMQSSVTASQPQLGFTAPNQGMVPFLDFSSIRVPGASQGHSSRGVGQGIGLSGMEDDPALIRDMFLANPDQLALLKQNNPRLADALLT</sequence>
<dbReference type="InterPro" id="IPR000626">
    <property type="entry name" value="Ubiquitin-like_dom"/>
</dbReference>
<keyword evidence="3" id="KW-0064">Aspartyl protease</keyword>
<dbReference type="Pfam" id="PF24669">
    <property type="entry name" value="Ddi2_HDD"/>
    <property type="match status" value="2"/>
</dbReference>
<dbReference type="OrthoDB" id="1047367at2759"/>
<dbReference type="CDD" id="cd01796">
    <property type="entry name" value="Ubl_Ddi1_like"/>
    <property type="match status" value="1"/>
</dbReference>
<dbReference type="InterPro" id="IPR029071">
    <property type="entry name" value="Ubiquitin-like_domsf"/>
</dbReference>
<dbReference type="PANTHER" id="PTHR15397">
    <property type="entry name" value="SODIUM-GLUCOSE COTRANSPORTER REGULATORY PROTEIN -RELATED"/>
    <property type="match status" value="1"/>
</dbReference>
<dbReference type="Pfam" id="PF09668">
    <property type="entry name" value="Asp_protease"/>
    <property type="match status" value="1"/>
</dbReference>